<comment type="catalytic activity">
    <reaction evidence="4">
        <text>Hydrolysis of terminal non-reducing beta-D-fructofuranoside residues in beta-D-fructofuranosides.</text>
        <dbReference type="EC" id="3.2.1.26"/>
    </reaction>
</comment>
<dbReference type="GO" id="GO:0005985">
    <property type="term" value="P:sucrose metabolic process"/>
    <property type="evidence" value="ECO:0007669"/>
    <property type="project" value="UniProtKB-UniPathway"/>
</dbReference>
<dbReference type="InterPro" id="IPR001362">
    <property type="entry name" value="Glyco_hydro_32"/>
</dbReference>
<dbReference type="InterPro" id="IPR023296">
    <property type="entry name" value="Glyco_hydro_beta-prop_sf"/>
</dbReference>
<comment type="pathway">
    <text evidence="5">Glycan biosynthesis; sucrose metabolism.</text>
</comment>
<dbReference type="UniPathway" id="UPA00238"/>
<dbReference type="SMART" id="SM00640">
    <property type="entry name" value="Glyco_32"/>
    <property type="match status" value="1"/>
</dbReference>
<dbReference type="SUPFAM" id="SSF49899">
    <property type="entry name" value="Concanavalin A-like lectins/glucanases"/>
    <property type="match status" value="1"/>
</dbReference>
<keyword evidence="2 4" id="KW-0378">Hydrolase</keyword>
<name>A0A1I3JMV2_9SPIR</name>
<dbReference type="SUPFAM" id="SSF75005">
    <property type="entry name" value="Arabinanase/levansucrase/invertase"/>
    <property type="match status" value="1"/>
</dbReference>
<dbReference type="OrthoDB" id="9759709at2"/>
<comment type="function">
    <text evidence="5">Enables the bacterium to metabolize sucrose as a sole carbon source.</text>
</comment>
<evidence type="ECO:0000256" key="1">
    <source>
        <dbReference type="ARBA" id="ARBA00009902"/>
    </source>
</evidence>
<keyword evidence="5" id="KW-0119">Carbohydrate metabolism</keyword>
<keyword evidence="5" id="KW-0963">Cytoplasm</keyword>
<dbReference type="EC" id="3.2.1.26" evidence="4"/>
<evidence type="ECO:0000259" key="6">
    <source>
        <dbReference type="Pfam" id="PF00251"/>
    </source>
</evidence>
<evidence type="ECO:0000313" key="8">
    <source>
        <dbReference type="EMBL" id="SFI61573.1"/>
    </source>
</evidence>
<dbReference type="NCBIfam" id="TIGR01322">
    <property type="entry name" value="scrB_fam"/>
    <property type="match status" value="1"/>
</dbReference>
<gene>
    <name evidence="8" type="ORF">SAMN04487775_103132</name>
</gene>
<comment type="similarity">
    <text evidence="1 4">Belongs to the glycosyl hydrolase 32 family.</text>
</comment>
<evidence type="ECO:0000256" key="2">
    <source>
        <dbReference type="ARBA" id="ARBA00022801"/>
    </source>
</evidence>
<feature type="domain" description="Glycosyl hydrolase family 32 C-terminal" evidence="7">
    <location>
        <begin position="336"/>
        <end position="477"/>
    </location>
</feature>
<dbReference type="Gene3D" id="2.115.10.20">
    <property type="entry name" value="Glycosyl hydrolase domain, family 43"/>
    <property type="match status" value="1"/>
</dbReference>
<evidence type="ECO:0000259" key="7">
    <source>
        <dbReference type="Pfam" id="PF08244"/>
    </source>
</evidence>
<dbReference type="EMBL" id="FORI01000003">
    <property type="protein sequence ID" value="SFI61573.1"/>
    <property type="molecule type" value="Genomic_DNA"/>
</dbReference>
<dbReference type="GO" id="GO:0005737">
    <property type="term" value="C:cytoplasm"/>
    <property type="evidence" value="ECO:0007669"/>
    <property type="project" value="UniProtKB-SubCell"/>
</dbReference>
<dbReference type="AlphaFoldDB" id="A0A1I3JMV2"/>
<reference evidence="9" key="1">
    <citation type="submission" date="2016-10" db="EMBL/GenBank/DDBJ databases">
        <authorList>
            <person name="Varghese N."/>
            <person name="Submissions S."/>
        </authorList>
    </citation>
    <scope>NUCLEOTIDE SEQUENCE [LARGE SCALE GENOMIC DNA]</scope>
    <source>
        <strain evidence="9">XBD1002</strain>
    </source>
</reference>
<dbReference type="PROSITE" id="PS00609">
    <property type="entry name" value="GLYCOSYL_HYDROL_F32"/>
    <property type="match status" value="1"/>
</dbReference>
<dbReference type="InterPro" id="IPR013148">
    <property type="entry name" value="Glyco_hydro_32_N"/>
</dbReference>
<dbReference type="CDD" id="cd08996">
    <property type="entry name" value="GH32_FFase"/>
    <property type="match status" value="1"/>
</dbReference>
<evidence type="ECO:0000256" key="4">
    <source>
        <dbReference type="RuleBase" id="RU362110"/>
    </source>
</evidence>
<accession>A0A1I3JMV2</accession>
<keyword evidence="3 4" id="KW-0326">Glycosidase</keyword>
<dbReference type="PANTHER" id="PTHR43101">
    <property type="entry name" value="BETA-FRUCTOSIDASE"/>
    <property type="match status" value="1"/>
</dbReference>
<dbReference type="Gene3D" id="2.60.120.560">
    <property type="entry name" value="Exo-inulinase, domain 1"/>
    <property type="match status" value="1"/>
</dbReference>
<sequence>MKTSLKRARKYEAENNNSYLKDRPAFHFTPYIGWMNDPNGFSFYKGQFHLFYQYYPYGLGWNSMHWGHAVSKDLLHWEYLPAALAPENKYDSFGVFSGSSIELPDGQQLLMYTGVTKNNDKDTQLQCVATGDGINYKKFAGNPVIGKNLFPEGFNSQHFRDPKIWRAADGSYYCISVSCKNDGNGAILLFHSPDAFSWSYEGVLLENKGNIGKMWECPDYFELDGKDIILISPQNMLPQQDKYMAGSRTAYFCGKFDLEQKKFIPDFDAPVDSGIDFYASQTVKAPDGRTILIGWMQNWDTCNLTDRGNRNWFGQMSTPRELSLKDGKLIQKPVKEIESYRTASTTLNDVTVDGDFLPENLTGRIIDMELTIRPKENKSLNSFTINLAQSEEYKITLEYKADSHTLVFDRSKTEMRNALCSQSICRVSDSQELKLRILLDTYSAEVFVNDGQQVMTNTFYIEPSAKTISFNSVGSAVVNITKYDLHF</sequence>
<dbReference type="Proteomes" id="UP000182737">
    <property type="component" value="Unassembled WGS sequence"/>
</dbReference>
<keyword evidence="9" id="KW-1185">Reference proteome</keyword>
<dbReference type="PANTHER" id="PTHR43101:SF1">
    <property type="entry name" value="BETA-FRUCTOSIDASE"/>
    <property type="match status" value="1"/>
</dbReference>
<dbReference type="InterPro" id="IPR018053">
    <property type="entry name" value="Glyco_hydro_32_AS"/>
</dbReference>
<feature type="domain" description="Glycosyl hydrolase family 32 N-terminal" evidence="6">
    <location>
        <begin position="27"/>
        <end position="333"/>
    </location>
</feature>
<dbReference type="InterPro" id="IPR051214">
    <property type="entry name" value="GH32_Enzymes"/>
</dbReference>
<evidence type="ECO:0000256" key="3">
    <source>
        <dbReference type="ARBA" id="ARBA00023295"/>
    </source>
</evidence>
<protein>
    <recommendedName>
        <fullName evidence="4">Sucrose-6-phosphate hydrolase</fullName>
        <ecNumber evidence="4">3.2.1.26</ecNumber>
    </recommendedName>
    <alternativeName>
        <fullName evidence="5">Invertase</fullName>
    </alternativeName>
</protein>
<organism evidence="8 9">
    <name type="scientific">Treponema bryantii</name>
    <dbReference type="NCBI Taxonomy" id="163"/>
    <lineage>
        <taxon>Bacteria</taxon>
        <taxon>Pseudomonadati</taxon>
        <taxon>Spirochaetota</taxon>
        <taxon>Spirochaetia</taxon>
        <taxon>Spirochaetales</taxon>
        <taxon>Treponemataceae</taxon>
        <taxon>Treponema</taxon>
    </lineage>
</organism>
<evidence type="ECO:0000313" key="9">
    <source>
        <dbReference type="Proteomes" id="UP000182737"/>
    </source>
</evidence>
<dbReference type="Pfam" id="PF08244">
    <property type="entry name" value="Glyco_hydro_32C"/>
    <property type="match status" value="1"/>
</dbReference>
<dbReference type="InterPro" id="IPR013189">
    <property type="entry name" value="Glyco_hydro_32_C"/>
</dbReference>
<dbReference type="InterPro" id="IPR013320">
    <property type="entry name" value="ConA-like_dom_sf"/>
</dbReference>
<dbReference type="InterPro" id="IPR006232">
    <property type="entry name" value="Suc6P_hydrolase"/>
</dbReference>
<evidence type="ECO:0000256" key="5">
    <source>
        <dbReference type="RuleBase" id="RU365015"/>
    </source>
</evidence>
<dbReference type="Pfam" id="PF00251">
    <property type="entry name" value="Glyco_hydro_32N"/>
    <property type="match status" value="1"/>
</dbReference>
<proteinExistence type="inferred from homology"/>
<comment type="subcellular location">
    <subcellularLocation>
        <location evidence="5">Cytoplasm</location>
    </subcellularLocation>
</comment>
<dbReference type="RefSeq" id="WP_074930977.1">
    <property type="nucleotide sequence ID" value="NZ_FORI01000003.1"/>
</dbReference>
<dbReference type="GO" id="GO:0004564">
    <property type="term" value="F:beta-fructofuranosidase activity"/>
    <property type="evidence" value="ECO:0007669"/>
    <property type="project" value="UniProtKB-EC"/>
</dbReference>